<name>A0A0D3I1X2_EMIH1</name>
<dbReference type="InterPro" id="IPR042887">
    <property type="entry name" value="VAMP4"/>
</dbReference>
<dbReference type="KEGG" id="ehx:EMIHUDRAFT_198878"/>
<evidence type="ECO:0000256" key="1">
    <source>
        <dbReference type="PROSITE-ProRule" id="PRU00290"/>
    </source>
</evidence>
<dbReference type="PRINTS" id="PR00219">
    <property type="entry name" value="SYNAPTOBREVN"/>
</dbReference>
<dbReference type="eggNOG" id="KOG0860">
    <property type="taxonomic scope" value="Eukaryota"/>
</dbReference>
<feature type="compositionally biased region" description="Basic and acidic residues" evidence="2">
    <location>
        <begin position="1"/>
        <end position="18"/>
    </location>
</feature>
<dbReference type="Proteomes" id="UP000013827">
    <property type="component" value="Unassembled WGS sequence"/>
</dbReference>
<dbReference type="Gene3D" id="1.20.5.110">
    <property type="match status" value="1"/>
</dbReference>
<feature type="domain" description="V-SNARE coiled-coil homology" evidence="4">
    <location>
        <begin position="20"/>
        <end position="80"/>
    </location>
</feature>
<dbReference type="PANTHER" id="PTHR46897">
    <property type="entry name" value="VESICLE-ASSOCIATED MEMBRANE PROTEIN 4"/>
    <property type="match status" value="1"/>
</dbReference>
<dbReference type="InterPro" id="IPR042855">
    <property type="entry name" value="V_SNARE_CC"/>
</dbReference>
<dbReference type="PaxDb" id="2903-EOD05257"/>
<dbReference type="CDD" id="cd15843">
    <property type="entry name" value="R-SNARE"/>
    <property type="match status" value="1"/>
</dbReference>
<keyword evidence="3" id="KW-0812">Transmembrane</keyword>
<evidence type="ECO:0000313" key="5">
    <source>
        <dbReference type="EnsemblProtists" id="EOD05257"/>
    </source>
</evidence>
<dbReference type="AlphaFoldDB" id="A0A0D3I1X2"/>
<reference evidence="5" key="2">
    <citation type="submission" date="2024-10" db="UniProtKB">
        <authorList>
            <consortium name="EnsemblProtists"/>
        </authorList>
    </citation>
    <scope>IDENTIFICATION</scope>
</reference>
<dbReference type="InterPro" id="IPR001388">
    <property type="entry name" value="Synaptobrevin-like"/>
</dbReference>
<organism evidence="5 6">
    <name type="scientific">Emiliania huxleyi (strain CCMP1516)</name>
    <dbReference type="NCBI Taxonomy" id="280463"/>
    <lineage>
        <taxon>Eukaryota</taxon>
        <taxon>Haptista</taxon>
        <taxon>Haptophyta</taxon>
        <taxon>Prymnesiophyceae</taxon>
        <taxon>Isochrysidales</taxon>
        <taxon>Noelaerhabdaceae</taxon>
        <taxon>Emiliania</taxon>
    </lineage>
</organism>
<dbReference type="GO" id="GO:0016192">
    <property type="term" value="P:vesicle-mediated transport"/>
    <property type="evidence" value="ECO:0007669"/>
    <property type="project" value="InterPro"/>
</dbReference>
<keyword evidence="1" id="KW-0175">Coiled coil</keyword>
<dbReference type="PANTHER" id="PTHR46897:SF1">
    <property type="entry name" value="VESICLE-ASSOCIATED MEMBRANE PROTEIN 4"/>
    <property type="match status" value="1"/>
</dbReference>
<dbReference type="RefSeq" id="XP_005757686.1">
    <property type="nucleotide sequence ID" value="XM_005757629.1"/>
</dbReference>
<keyword evidence="3" id="KW-1133">Transmembrane helix</keyword>
<dbReference type="SUPFAM" id="SSF58038">
    <property type="entry name" value="SNARE fusion complex"/>
    <property type="match status" value="1"/>
</dbReference>
<dbReference type="GeneID" id="17251604"/>
<dbReference type="GO" id="GO:0090161">
    <property type="term" value="P:Golgi ribbon formation"/>
    <property type="evidence" value="ECO:0007669"/>
    <property type="project" value="InterPro"/>
</dbReference>
<reference evidence="6" key="1">
    <citation type="journal article" date="2013" name="Nature">
        <title>Pan genome of the phytoplankton Emiliania underpins its global distribution.</title>
        <authorList>
            <person name="Read B.A."/>
            <person name="Kegel J."/>
            <person name="Klute M.J."/>
            <person name="Kuo A."/>
            <person name="Lefebvre S.C."/>
            <person name="Maumus F."/>
            <person name="Mayer C."/>
            <person name="Miller J."/>
            <person name="Monier A."/>
            <person name="Salamov A."/>
            <person name="Young J."/>
            <person name="Aguilar M."/>
            <person name="Claverie J.M."/>
            <person name="Frickenhaus S."/>
            <person name="Gonzalez K."/>
            <person name="Herman E.K."/>
            <person name="Lin Y.C."/>
            <person name="Napier J."/>
            <person name="Ogata H."/>
            <person name="Sarno A.F."/>
            <person name="Shmutz J."/>
            <person name="Schroeder D."/>
            <person name="de Vargas C."/>
            <person name="Verret F."/>
            <person name="von Dassow P."/>
            <person name="Valentin K."/>
            <person name="Van de Peer Y."/>
            <person name="Wheeler G."/>
            <person name="Dacks J.B."/>
            <person name="Delwiche C.F."/>
            <person name="Dyhrman S.T."/>
            <person name="Glockner G."/>
            <person name="John U."/>
            <person name="Richards T."/>
            <person name="Worden A.Z."/>
            <person name="Zhang X."/>
            <person name="Grigoriev I.V."/>
            <person name="Allen A.E."/>
            <person name="Bidle K."/>
            <person name="Borodovsky M."/>
            <person name="Bowler C."/>
            <person name="Brownlee C."/>
            <person name="Cock J.M."/>
            <person name="Elias M."/>
            <person name="Gladyshev V.N."/>
            <person name="Groth M."/>
            <person name="Guda C."/>
            <person name="Hadaegh A."/>
            <person name="Iglesias-Rodriguez M.D."/>
            <person name="Jenkins J."/>
            <person name="Jones B.M."/>
            <person name="Lawson T."/>
            <person name="Leese F."/>
            <person name="Lindquist E."/>
            <person name="Lobanov A."/>
            <person name="Lomsadze A."/>
            <person name="Malik S.B."/>
            <person name="Marsh M.E."/>
            <person name="Mackinder L."/>
            <person name="Mock T."/>
            <person name="Mueller-Roeber B."/>
            <person name="Pagarete A."/>
            <person name="Parker M."/>
            <person name="Probert I."/>
            <person name="Quesneville H."/>
            <person name="Raines C."/>
            <person name="Rensing S.A."/>
            <person name="Riano-Pachon D.M."/>
            <person name="Richier S."/>
            <person name="Rokitta S."/>
            <person name="Shiraiwa Y."/>
            <person name="Soanes D.M."/>
            <person name="van der Giezen M."/>
            <person name="Wahlund T.M."/>
            <person name="Williams B."/>
            <person name="Wilson W."/>
            <person name="Wolfe G."/>
            <person name="Wurch L.L."/>
        </authorList>
    </citation>
    <scope>NUCLEOTIDE SEQUENCE</scope>
</reference>
<evidence type="ECO:0000313" key="6">
    <source>
        <dbReference type="Proteomes" id="UP000013827"/>
    </source>
</evidence>
<dbReference type="Pfam" id="PF00957">
    <property type="entry name" value="Synaptobrevin"/>
    <property type="match status" value="1"/>
</dbReference>
<accession>A0A0D3I1X2</accession>
<dbReference type="PROSITE" id="PS50892">
    <property type="entry name" value="V_SNARE"/>
    <property type="match status" value="1"/>
</dbReference>
<dbReference type="GO" id="GO:0016020">
    <property type="term" value="C:membrane"/>
    <property type="evidence" value="ECO:0007669"/>
    <property type="project" value="InterPro"/>
</dbReference>
<evidence type="ECO:0000256" key="3">
    <source>
        <dbReference type="SAM" id="Phobius"/>
    </source>
</evidence>
<sequence length="163" mass="18307">MPTEDRDPLMSSDTRRSDAQLPAVQEQVNQVRVVMQENMKKMLERDEKLTELADKSQSVAQSANVFSAKARGARREMQWRELKSNLMIASGLIGALLLLLWWFGVFSGGDEESPTRRLASLRDEDAAPPSSLLCGSFEPPFSILRRLSCVGVCYVSALKHERH</sequence>
<feature type="transmembrane region" description="Helical" evidence="3">
    <location>
        <begin position="84"/>
        <end position="104"/>
    </location>
</feature>
<dbReference type="EnsemblProtists" id="EOD05257">
    <property type="protein sequence ID" value="EOD05257"/>
    <property type="gene ID" value="EMIHUDRAFT_198878"/>
</dbReference>
<keyword evidence="6" id="KW-1185">Reference proteome</keyword>
<dbReference type="HOGENOM" id="CLU_1630130_0_0_1"/>
<evidence type="ECO:0000256" key="2">
    <source>
        <dbReference type="SAM" id="MobiDB-lite"/>
    </source>
</evidence>
<proteinExistence type="predicted"/>
<feature type="region of interest" description="Disordered" evidence="2">
    <location>
        <begin position="1"/>
        <end position="23"/>
    </location>
</feature>
<protein>
    <recommendedName>
        <fullName evidence="4">V-SNARE coiled-coil homology domain-containing protein</fullName>
    </recommendedName>
</protein>
<keyword evidence="3" id="KW-0472">Membrane</keyword>
<evidence type="ECO:0000259" key="4">
    <source>
        <dbReference type="PROSITE" id="PS50892"/>
    </source>
</evidence>
<dbReference type="STRING" id="2903.R1B7R6"/>